<name>A0A951QH60_9CYAN</name>
<feature type="chain" id="PRO_5037554413" evidence="1">
    <location>
        <begin position="22"/>
        <end position="576"/>
    </location>
</feature>
<keyword evidence="1" id="KW-0732">Signal</keyword>
<dbReference type="InterPro" id="IPR036465">
    <property type="entry name" value="vWFA_dom_sf"/>
</dbReference>
<proteinExistence type="predicted"/>
<dbReference type="EMBL" id="JAHHHD010000043">
    <property type="protein sequence ID" value="MBW4661696.1"/>
    <property type="molecule type" value="Genomic_DNA"/>
</dbReference>
<sequence>MKNLRFNIGLAIGLCLSLLWACTAPVNSFASADRYLREQLLPKIQVSSQLVSDTESYNAVIPALTDSEPDPSTYPLYGAKPSRDANTSYIEIYSSAEKANGERQDERWLIDVVEQFNQQRQTLSSGEVVQVGIRNIPSGLGAQILAAKKGKPAGYTPANALWLELLKAEGLPMQTITPALVPNQAIFAIQPQVYQELAENGAVTFDRLLDHILAGKIKIGYANPYIASSALNLLYTLLWRSAGHAQDGKPLTIAELELPQTNSAFSAFQQQISLTTPTYLDLKQIWIRNPQQFPAIVMNYQSYVTLKQQPGFEQLAYVPFGIPETSPLVGFEWNTTSEREALQKFAAFATSVPMQQLAEQRGFEQTDYLKQNRFPPLPSGEVLKAAQSFWKQRKDGRHTVYMELVVDTSGSMERNNRLKAVQKALRFASQQINPGNQVGLLTFSDRPTRRIPLAPFNELEQKRLFAAIDQLQPDGATALYDGLAVGLADLMSKQKTDPEGQFYLLLLTDGEQTDGLSFAEIKDVIKYSGVRVYPIAYGEVNQQELEAIATIRESNVYEGTPEKVQVLLKDLFQTSL</sequence>
<accession>A0A951QH60</accession>
<dbReference type="PROSITE" id="PS50234">
    <property type="entry name" value="VWFA"/>
    <property type="match status" value="1"/>
</dbReference>
<dbReference type="Pfam" id="PF13531">
    <property type="entry name" value="SBP_bac_11"/>
    <property type="match status" value="1"/>
</dbReference>
<comment type="caution">
    <text evidence="3">The sequence shown here is derived from an EMBL/GenBank/DDBJ whole genome shotgun (WGS) entry which is preliminary data.</text>
</comment>
<feature type="domain" description="VWFA" evidence="2">
    <location>
        <begin position="401"/>
        <end position="576"/>
    </location>
</feature>
<evidence type="ECO:0000313" key="4">
    <source>
        <dbReference type="Proteomes" id="UP000757435"/>
    </source>
</evidence>
<dbReference type="AlphaFoldDB" id="A0A951QH60"/>
<organism evidence="3 4">
    <name type="scientific">Drouetiella hepatica Uher 2000/2452</name>
    <dbReference type="NCBI Taxonomy" id="904376"/>
    <lineage>
        <taxon>Bacteria</taxon>
        <taxon>Bacillati</taxon>
        <taxon>Cyanobacteriota</taxon>
        <taxon>Cyanophyceae</taxon>
        <taxon>Oculatellales</taxon>
        <taxon>Oculatellaceae</taxon>
        <taxon>Drouetiella</taxon>
    </lineage>
</organism>
<dbReference type="Pfam" id="PF00092">
    <property type="entry name" value="VWA"/>
    <property type="match status" value="1"/>
</dbReference>
<dbReference type="Proteomes" id="UP000757435">
    <property type="component" value="Unassembled WGS sequence"/>
</dbReference>
<dbReference type="PANTHER" id="PTHR10579:SF43">
    <property type="entry name" value="ZINC FINGER (C3HC4-TYPE RING FINGER) FAMILY PROTEIN"/>
    <property type="match status" value="1"/>
</dbReference>
<dbReference type="Gene3D" id="3.40.50.410">
    <property type="entry name" value="von Willebrand factor, type A domain"/>
    <property type="match status" value="1"/>
</dbReference>
<gene>
    <name evidence="3" type="ORF">KME15_23750</name>
</gene>
<dbReference type="SUPFAM" id="SSF53300">
    <property type="entry name" value="vWA-like"/>
    <property type="match status" value="1"/>
</dbReference>
<protein>
    <submittedName>
        <fullName evidence="3">VWA domain-containing protein</fullName>
    </submittedName>
</protein>
<evidence type="ECO:0000256" key="1">
    <source>
        <dbReference type="SAM" id="SignalP"/>
    </source>
</evidence>
<reference evidence="3" key="1">
    <citation type="submission" date="2021-05" db="EMBL/GenBank/DDBJ databases">
        <authorList>
            <person name="Pietrasiak N."/>
            <person name="Ward R."/>
            <person name="Stajich J.E."/>
            <person name="Kurbessoian T."/>
        </authorList>
    </citation>
    <scope>NUCLEOTIDE SEQUENCE</scope>
    <source>
        <strain evidence="3">UHER 2000/2452</strain>
    </source>
</reference>
<dbReference type="PANTHER" id="PTHR10579">
    <property type="entry name" value="CALCIUM-ACTIVATED CHLORIDE CHANNEL REGULATOR"/>
    <property type="match status" value="1"/>
</dbReference>
<dbReference type="CDD" id="cd00198">
    <property type="entry name" value="vWFA"/>
    <property type="match status" value="1"/>
</dbReference>
<dbReference type="InterPro" id="IPR051266">
    <property type="entry name" value="CLCR"/>
</dbReference>
<evidence type="ECO:0000259" key="2">
    <source>
        <dbReference type="PROSITE" id="PS50234"/>
    </source>
</evidence>
<feature type="signal peptide" evidence="1">
    <location>
        <begin position="1"/>
        <end position="21"/>
    </location>
</feature>
<dbReference type="SMART" id="SM00327">
    <property type="entry name" value="VWA"/>
    <property type="match status" value="1"/>
</dbReference>
<evidence type="ECO:0000313" key="3">
    <source>
        <dbReference type="EMBL" id="MBW4661696.1"/>
    </source>
</evidence>
<reference evidence="3" key="2">
    <citation type="journal article" date="2022" name="Microbiol. Resour. Announc.">
        <title>Metagenome Sequencing to Explore Phylogenomics of Terrestrial Cyanobacteria.</title>
        <authorList>
            <person name="Ward R.D."/>
            <person name="Stajich J.E."/>
            <person name="Johansen J.R."/>
            <person name="Huntemann M."/>
            <person name="Clum A."/>
            <person name="Foster B."/>
            <person name="Foster B."/>
            <person name="Roux S."/>
            <person name="Palaniappan K."/>
            <person name="Varghese N."/>
            <person name="Mukherjee S."/>
            <person name="Reddy T.B.K."/>
            <person name="Daum C."/>
            <person name="Copeland A."/>
            <person name="Chen I.A."/>
            <person name="Ivanova N.N."/>
            <person name="Kyrpides N.C."/>
            <person name="Shapiro N."/>
            <person name="Eloe-Fadrosh E.A."/>
            <person name="Pietrasiak N."/>
        </authorList>
    </citation>
    <scope>NUCLEOTIDE SEQUENCE</scope>
    <source>
        <strain evidence="3">UHER 2000/2452</strain>
    </source>
</reference>
<dbReference type="InterPro" id="IPR002035">
    <property type="entry name" value="VWF_A"/>
</dbReference>